<proteinExistence type="predicted"/>
<keyword evidence="3" id="KW-0614">Plasmid</keyword>
<dbReference type="OrthoDB" id="307659at2157"/>
<gene>
    <name evidence="3" type="ordered locus">Hbor_31570</name>
</gene>
<dbReference type="Gene3D" id="3.40.50.2000">
    <property type="entry name" value="Glycogen Phosphorylase B"/>
    <property type="match status" value="2"/>
</dbReference>
<feature type="domain" description="Glycosyltransferase subfamily 4-like N-terminal" evidence="2">
    <location>
        <begin position="15"/>
        <end position="194"/>
    </location>
</feature>
<dbReference type="GeneID" id="31803293"/>
<evidence type="ECO:0000313" key="3">
    <source>
        <dbReference type="EMBL" id="ADQ68692.1"/>
    </source>
</evidence>
<dbReference type="AlphaFoldDB" id="E4NUH2"/>
<keyword evidence="4" id="KW-1185">Reference proteome</keyword>
<dbReference type="PANTHER" id="PTHR45947">
    <property type="entry name" value="SULFOQUINOVOSYL TRANSFERASE SQD2"/>
    <property type="match status" value="1"/>
</dbReference>
<evidence type="ECO:0000259" key="1">
    <source>
        <dbReference type="Pfam" id="PF00534"/>
    </source>
</evidence>
<dbReference type="InterPro" id="IPR028098">
    <property type="entry name" value="Glyco_trans_4-like_N"/>
</dbReference>
<dbReference type="KEGG" id="hbo:Hbor_31570"/>
<dbReference type="RefSeq" id="WP_013446588.1">
    <property type="nucleotide sequence ID" value="NC_014735.1"/>
</dbReference>
<sequence length="382" mass="43769">MNILYYLGNYPKLSETWVKNEISELRKRGHQVAVFSHHAPDEPSDELADIHSFTPPEPSLKGFRHLEFSEVLNPTFYQTLLWTKNPLRQAYSIYYASYASSYVDSLPFDIDHIHGHFAMPPQVPANYVARLYDLPHTLMTHAYDLYGFDHTPTREYLYRHSDRILTISEYNREYMEKEANCTLDVNVVPACFDANKFEPTEGHIENRILTVARHVEKKGIEYALRSIANIDTKVDYRVIGTGPRTEYLKELTEDLKIKDQVSFLGRVSDERLKREMDEAQLFLLPCVVAKNGDRDGVPVSIKEAMAMKTPPVTTTVSGIPEIVDESCGYLSPPKDVESLCNSIKEGLNSRSNDIGRNAQQRIQSHKSEKVVDDLIKIFHELV</sequence>
<accession>E4NUH2</accession>
<dbReference type="EMBL" id="CP001691">
    <property type="protein sequence ID" value="ADQ68692.1"/>
    <property type="molecule type" value="Genomic_DNA"/>
</dbReference>
<evidence type="ECO:0000313" key="4">
    <source>
        <dbReference type="Proteomes" id="UP000006663"/>
    </source>
</evidence>
<feature type="domain" description="Glycosyl transferase family 1" evidence="1">
    <location>
        <begin position="196"/>
        <end position="360"/>
    </location>
</feature>
<dbReference type="PANTHER" id="PTHR45947:SF14">
    <property type="entry name" value="SLL1723 PROTEIN"/>
    <property type="match status" value="1"/>
</dbReference>
<dbReference type="Pfam" id="PF13439">
    <property type="entry name" value="Glyco_transf_4"/>
    <property type="match status" value="1"/>
</dbReference>
<geneLocation type="plasmid" evidence="3 4">
    <name>pHBOR01</name>
</geneLocation>
<dbReference type="CAZy" id="GT4">
    <property type="family name" value="Glycosyltransferase Family 4"/>
</dbReference>
<dbReference type="InterPro" id="IPR050194">
    <property type="entry name" value="Glycosyltransferase_grp1"/>
</dbReference>
<dbReference type="Pfam" id="PF00534">
    <property type="entry name" value="Glycos_transf_1"/>
    <property type="match status" value="1"/>
</dbReference>
<evidence type="ECO:0000259" key="2">
    <source>
        <dbReference type="Pfam" id="PF13439"/>
    </source>
</evidence>
<dbReference type="HOGENOM" id="CLU_009583_14_2_2"/>
<dbReference type="SUPFAM" id="SSF53756">
    <property type="entry name" value="UDP-Glycosyltransferase/glycogen phosphorylase"/>
    <property type="match status" value="1"/>
</dbReference>
<protein>
    <submittedName>
        <fullName evidence="3">Glycosyltransferase</fullName>
    </submittedName>
</protein>
<dbReference type="Proteomes" id="UP000006663">
    <property type="component" value="Plasmid pHBOR01"/>
</dbReference>
<organism evidence="3 4">
    <name type="scientific">Halogeometricum borinquense (strain ATCC 700274 / DSM 11551 / JCM 10706 / KCTC 4070 / PR3)</name>
    <dbReference type="NCBI Taxonomy" id="469382"/>
    <lineage>
        <taxon>Archaea</taxon>
        <taxon>Methanobacteriati</taxon>
        <taxon>Methanobacteriota</taxon>
        <taxon>Stenosarchaea group</taxon>
        <taxon>Halobacteria</taxon>
        <taxon>Halobacteriales</taxon>
        <taxon>Haloferacaceae</taxon>
        <taxon>Halogeometricum</taxon>
    </lineage>
</organism>
<dbReference type="InterPro" id="IPR001296">
    <property type="entry name" value="Glyco_trans_1"/>
</dbReference>
<reference evidence="4" key="1">
    <citation type="journal article" date="2009" name="Stand. Genomic Sci.">
        <title>Complete genome sequence of Halogeometricum borinquense type strain (PR3).</title>
        <authorList>
            <person name="Malfatti S."/>
            <person name="Tindall B.J."/>
            <person name="Schneider S."/>
            <person name="Fahnrich R."/>
            <person name="Lapidus A."/>
            <person name="Labuttii K."/>
            <person name="Copeland A."/>
            <person name="Glavina Del Rio T."/>
            <person name="Nolan M."/>
            <person name="Chen F."/>
            <person name="Lucas S."/>
            <person name="Tice H."/>
            <person name="Cheng J.F."/>
            <person name="Bruce D."/>
            <person name="Goodwin L."/>
            <person name="Pitluck S."/>
            <person name="Anderson I."/>
            <person name="Pati A."/>
            <person name="Ivanova N."/>
            <person name="Mavromatis K."/>
            <person name="Chen A."/>
            <person name="Palaniappan K."/>
            <person name="D'haeseleer P."/>
            <person name="Goker M."/>
            <person name="Bristow J."/>
            <person name="Eisen J.A."/>
            <person name="Markowitz V."/>
            <person name="Hugenholtz P."/>
            <person name="Kyrpides N.C."/>
            <person name="Klenk H.P."/>
            <person name="Chain P."/>
        </authorList>
    </citation>
    <scope>NUCLEOTIDE SEQUENCE [LARGE SCALE GENOMIC DNA]</scope>
    <source>
        <strain evidence="4">ATCC 700274 / DSM 11551 / JCM 10706 / KCTC 4070 / PR3</strain>
        <plasmid evidence="4">pHBOR01</plasmid>
    </source>
</reference>
<dbReference type="GO" id="GO:0016757">
    <property type="term" value="F:glycosyltransferase activity"/>
    <property type="evidence" value="ECO:0007669"/>
    <property type="project" value="InterPro"/>
</dbReference>
<name>E4NUH2_HALBP</name>